<keyword evidence="2" id="KW-1185">Reference proteome</keyword>
<dbReference type="Proteomes" id="UP000035540">
    <property type="component" value="Chromosome"/>
</dbReference>
<name>A0A0G3HF94_9CORY</name>
<reference evidence="2" key="2">
    <citation type="submission" date="2015-05" db="EMBL/GenBank/DDBJ databases">
        <title>Complete genome sequence of Corynebacterium testudinoris DSM 44614, recovered from necrotic lesions in the mouth of a tortoise.</title>
        <authorList>
            <person name="Ruckert C."/>
            <person name="Albersmeier A."/>
            <person name="Winkler A."/>
            <person name="Tauch A."/>
        </authorList>
    </citation>
    <scope>NUCLEOTIDE SEQUENCE [LARGE SCALE GENOMIC DNA]</scope>
    <source>
        <strain evidence="2">DSM 44614</strain>
    </source>
</reference>
<sequence length="41" mass="4532">MEEGEPAIDLEVEISPSPDVIRIDVTLTYEDAHASYVVKLS</sequence>
<accession>A0A0G3HF94</accession>
<evidence type="ECO:0000313" key="2">
    <source>
        <dbReference type="Proteomes" id="UP000035540"/>
    </source>
</evidence>
<dbReference type="KEGG" id="cted:CTEST_12000"/>
<dbReference type="PATRIC" id="fig|136857.5.peg.2370"/>
<gene>
    <name evidence="1" type="ORF">CTEST_12000</name>
</gene>
<evidence type="ECO:0000313" key="1">
    <source>
        <dbReference type="EMBL" id="AKK09807.1"/>
    </source>
</evidence>
<organism evidence="1 2">
    <name type="scientific">Corynebacterium testudinoris</name>
    <dbReference type="NCBI Taxonomy" id="136857"/>
    <lineage>
        <taxon>Bacteria</taxon>
        <taxon>Bacillati</taxon>
        <taxon>Actinomycetota</taxon>
        <taxon>Actinomycetes</taxon>
        <taxon>Mycobacteriales</taxon>
        <taxon>Corynebacteriaceae</taxon>
        <taxon>Corynebacterium</taxon>
    </lineage>
</organism>
<dbReference type="EMBL" id="CP011545">
    <property type="protein sequence ID" value="AKK09807.1"/>
    <property type="molecule type" value="Genomic_DNA"/>
</dbReference>
<protein>
    <submittedName>
        <fullName evidence="1">Uncharacterized protein</fullName>
    </submittedName>
</protein>
<dbReference type="AlphaFoldDB" id="A0A0G3HF94"/>
<proteinExistence type="predicted"/>
<reference evidence="1 2" key="1">
    <citation type="journal article" date="2015" name="Genome Announc.">
        <title>Complete Genome Sequence of the Type Strain Corynebacterium testudinoris DSM 44614, Recovered from Necrotic Lesions in the Mouth of a Tortoise.</title>
        <authorList>
            <person name="Ruckert C."/>
            <person name="Kriete M."/>
            <person name="Jaenicke S."/>
            <person name="Winkler A."/>
            <person name="Tauch A."/>
        </authorList>
    </citation>
    <scope>NUCLEOTIDE SEQUENCE [LARGE SCALE GENOMIC DNA]</scope>
    <source>
        <strain evidence="1 2">DSM 44614</strain>
    </source>
</reference>